<dbReference type="InterPro" id="IPR050084">
    <property type="entry name" value="NADPH_dep_7-cyano-7-deazaG_red"/>
</dbReference>
<name>S7TGJ0_DESML</name>
<dbReference type="NCBIfam" id="TIGR03139">
    <property type="entry name" value="QueF-II"/>
    <property type="match status" value="1"/>
</dbReference>
<dbReference type="STRING" id="897.B2D07_15625"/>
<evidence type="ECO:0000313" key="6">
    <source>
        <dbReference type="EMBL" id="EPR35891.1"/>
    </source>
</evidence>
<comment type="similarity">
    <text evidence="5">Belongs to the GTP cyclohydrolase I family. QueF type 1 subfamily.</text>
</comment>
<dbReference type="SUPFAM" id="SSF55620">
    <property type="entry name" value="Tetrahydrobiopterin biosynthesis enzymes-like"/>
    <property type="match status" value="1"/>
</dbReference>
<dbReference type="RefSeq" id="WP_020877707.1">
    <property type="nucleotide sequence ID" value="NZ_ATHJ01000105.1"/>
</dbReference>
<feature type="binding site" evidence="5">
    <location>
        <begin position="68"/>
        <end position="70"/>
    </location>
    <ligand>
        <name>substrate</name>
    </ligand>
</feature>
<evidence type="ECO:0000256" key="2">
    <source>
        <dbReference type="ARBA" id="ARBA00022785"/>
    </source>
</evidence>
<protein>
    <recommendedName>
        <fullName evidence="5">NADPH-dependent 7-cyano-7-deazaguanine reductase</fullName>
        <ecNumber evidence="5">1.7.1.13</ecNumber>
    </recommendedName>
    <alternativeName>
        <fullName evidence="5">7-cyano-7-carbaguanine reductase</fullName>
    </alternativeName>
    <alternativeName>
        <fullName evidence="5">NADPH-dependent nitrile oxidoreductase</fullName>
    </alternativeName>
    <alternativeName>
        <fullName evidence="5">PreQ(0) reductase</fullName>
    </alternativeName>
</protein>
<evidence type="ECO:0000256" key="4">
    <source>
        <dbReference type="ARBA" id="ARBA00023002"/>
    </source>
</evidence>
<dbReference type="PANTHER" id="PTHR34354:SF1">
    <property type="entry name" value="NADPH-DEPENDENT 7-CYANO-7-DEAZAGUANINE REDUCTASE"/>
    <property type="match status" value="1"/>
</dbReference>
<evidence type="ECO:0000313" key="7">
    <source>
        <dbReference type="Proteomes" id="UP000014977"/>
    </source>
</evidence>
<organism evidence="6 7">
    <name type="scientific">Desulfococcus multivorans DSM 2059</name>
    <dbReference type="NCBI Taxonomy" id="1121405"/>
    <lineage>
        <taxon>Bacteria</taxon>
        <taxon>Pseudomonadati</taxon>
        <taxon>Thermodesulfobacteriota</taxon>
        <taxon>Desulfobacteria</taxon>
        <taxon>Desulfobacterales</taxon>
        <taxon>Desulfococcaceae</taxon>
        <taxon>Desulfococcus</taxon>
    </lineage>
</organism>
<dbReference type="InterPro" id="IPR016856">
    <property type="entry name" value="QueF_type1"/>
</dbReference>
<dbReference type="EMBL" id="ATHJ01000105">
    <property type="protein sequence ID" value="EPR35891.1"/>
    <property type="molecule type" value="Genomic_DNA"/>
</dbReference>
<feature type="active site" description="Thioimide intermediate" evidence="5">
    <location>
        <position position="46"/>
    </location>
</feature>
<keyword evidence="3 5" id="KW-0521">NADP</keyword>
<dbReference type="PIRSF" id="PIRSF027377">
    <property type="entry name" value="Nitrile_oxidored_QueF"/>
    <property type="match status" value="1"/>
</dbReference>
<dbReference type="HAMAP" id="MF_00818">
    <property type="entry name" value="QueF_type1"/>
    <property type="match status" value="1"/>
</dbReference>
<dbReference type="PANTHER" id="PTHR34354">
    <property type="entry name" value="NADPH-DEPENDENT 7-CYANO-7-DEAZAGUANINE REDUCTASE"/>
    <property type="match status" value="1"/>
</dbReference>
<sequence length="131" mass="15043">MTDVVLQNIEKPDTIRRDLLDPVDYQYTGHRDVHIEIRQPEFTSVCPMTGLPDFGTITIRYRPDKKIVELKSLKFYLLQYRNVGIFYEHVVNRILDDLVAVVSPKRMEIIGDFTPRGGISTSVSALYEGLA</sequence>
<dbReference type="GO" id="GO:0008616">
    <property type="term" value="P:tRNA queuosine(34) biosynthetic process"/>
    <property type="evidence" value="ECO:0007669"/>
    <property type="project" value="UniProtKB-UniRule"/>
</dbReference>
<keyword evidence="2 5" id="KW-0671">Queuosine biosynthesis</keyword>
<evidence type="ECO:0000256" key="1">
    <source>
        <dbReference type="ARBA" id="ARBA00022490"/>
    </source>
</evidence>
<proteinExistence type="inferred from homology"/>
<dbReference type="InterPro" id="IPR043133">
    <property type="entry name" value="GTP-CH-I_C/QueF"/>
</dbReference>
<dbReference type="UniPathway" id="UPA00392"/>
<dbReference type="OrthoDB" id="9789995at2"/>
<dbReference type="InterPro" id="IPR029500">
    <property type="entry name" value="QueF"/>
</dbReference>
<comment type="function">
    <text evidence="5">Catalyzes the NADPH-dependent reduction of 7-cyano-7-deazaguanine (preQ0) to 7-aminomethyl-7-deazaguanine (preQ1).</text>
</comment>
<evidence type="ECO:0000256" key="5">
    <source>
        <dbReference type="HAMAP-Rule" id="MF_00818"/>
    </source>
</evidence>
<accession>S7TGJ0</accession>
<feature type="binding site" evidence="5">
    <location>
        <begin position="87"/>
        <end position="88"/>
    </location>
    <ligand>
        <name>substrate</name>
    </ligand>
</feature>
<dbReference type="AlphaFoldDB" id="S7TGJ0"/>
<keyword evidence="7" id="KW-1185">Reference proteome</keyword>
<comment type="caution">
    <text evidence="6">The sequence shown here is derived from an EMBL/GenBank/DDBJ whole genome shotgun (WGS) entry which is preliminary data.</text>
</comment>
<keyword evidence="4 5" id="KW-0560">Oxidoreductase</keyword>
<comment type="catalytic activity">
    <reaction evidence="5">
        <text>7-aminomethyl-7-carbaguanine + 2 NADP(+) = 7-cyano-7-carbaguanine + 2 NADPH + 3 H(+)</text>
        <dbReference type="Rhea" id="RHEA:13409"/>
        <dbReference type="ChEBI" id="CHEBI:15378"/>
        <dbReference type="ChEBI" id="CHEBI:45075"/>
        <dbReference type="ChEBI" id="CHEBI:57783"/>
        <dbReference type="ChEBI" id="CHEBI:58349"/>
        <dbReference type="ChEBI" id="CHEBI:58703"/>
        <dbReference type="EC" id="1.7.1.13"/>
    </reaction>
</comment>
<dbReference type="Proteomes" id="UP000014977">
    <property type="component" value="Unassembled WGS sequence"/>
</dbReference>
<evidence type="ECO:0000256" key="3">
    <source>
        <dbReference type="ARBA" id="ARBA00022857"/>
    </source>
</evidence>
<comment type="subcellular location">
    <subcellularLocation>
        <location evidence="5">Cytoplasm</location>
    </subcellularLocation>
</comment>
<gene>
    <name evidence="5" type="primary">queF</name>
    <name evidence="6" type="ORF">dsmv_0596</name>
</gene>
<reference evidence="6 7" key="1">
    <citation type="journal article" date="2013" name="Genome Announc.">
        <title>Draft genome sequences for three mercury-methylating, sulfate-reducing bacteria.</title>
        <authorList>
            <person name="Brown S.D."/>
            <person name="Hurt R.A.Jr."/>
            <person name="Gilmour C.C."/>
            <person name="Elias D.A."/>
        </authorList>
    </citation>
    <scope>NUCLEOTIDE SEQUENCE [LARGE SCALE GENOMIC DNA]</scope>
    <source>
        <strain evidence="6 7">DSM 2059</strain>
    </source>
</reference>
<dbReference type="eggNOG" id="COG0780">
    <property type="taxonomic scope" value="Bacteria"/>
</dbReference>
<feature type="active site" description="Proton donor" evidence="5">
    <location>
        <position position="53"/>
    </location>
</feature>
<dbReference type="GO" id="GO:0005737">
    <property type="term" value="C:cytoplasm"/>
    <property type="evidence" value="ECO:0007669"/>
    <property type="project" value="UniProtKB-SubCell"/>
</dbReference>
<comment type="pathway">
    <text evidence="5">tRNA modification; tRNA-queuosine biosynthesis.</text>
</comment>
<dbReference type="Gene3D" id="3.30.1130.10">
    <property type="match status" value="1"/>
</dbReference>
<dbReference type="Pfam" id="PF14489">
    <property type="entry name" value="QueF"/>
    <property type="match status" value="1"/>
</dbReference>
<dbReference type="GO" id="GO:0033739">
    <property type="term" value="F:preQ1 synthase activity"/>
    <property type="evidence" value="ECO:0007669"/>
    <property type="project" value="UniProtKB-UniRule"/>
</dbReference>
<keyword evidence="1 5" id="KW-0963">Cytoplasm</keyword>
<dbReference type="EC" id="1.7.1.13" evidence="5"/>